<dbReference type="PRINTS" id="PR00035">
    <property type="entry name" value="HTHGNTR"/>
</dbReference>
<dbReference type="InterPro" id="IPR004839">
    <property type="entry name" value="Aminotransferase_I/II_large"/>
</dbReference>
<comment type="caution">
    <text evidence="7">The sequence shown here is derived from an EMBL/GenBank/DDBJ whole genome shotgun (WGS) entry which is preliminary data.</text>
</comment>
<keyword evidence="5" id="KW-0804">Transcription</keyword>
<dbReference type="SUPFAM" id="SSF53383">
    <property type="entry name" value="PLP-dependent transferases"/>
    <property type="match status" value="1"/>
</dbReference>
<evidence type="ECO:0000256" key="3">
    <source>
        <dbReference type="ARBA" id="ARBA00023015"/>
    </source>
</evidence>
<evidence type="ECO:0000259" key="6">
    <source>
        <dbReference type="PROSITE" id="PS50949"/>
    </source>
</evidence>
<dbReference type="Pfam" id="PF00155">
    <property type="entry name" value="Aminotran_1_2"/>
    <property type="match status" value="1"/>
</dbReference>
<keyword evidence="8" id="KW-1185">Reference proteome</keyword>
<evidence type="ECO:0000256" key="1">
    <source>
        <dbReference type="ARBA" id="ARBA00005384"/>
    </source>
</evidence>
<dbReference type="InterPro" id="IPR051446">
    <property type="entry name" value="HTH_trans_reg/aminotransferase"/>
</dbReference>
<keyword evidence="7" id="KW-0808">Transferase</keyword>
<dbReference type="Gene3D" id="1.10.10.10">
    <property type="entry name" value="Winged helix-like DNA-binding domain superfamily/Winged helix DNA-binding domain"/>
    <property type="match status" value="1"/>
</dbReference>
<dbReference type="SMART" id="SM00345">
    <property type="entry name" value="HTH_GNTR"/>
    <property type="match status" value="1"/>
</dbReference>
<feature type="domain" description="HTH gntR-type" evidence="6">
    <location>
        <begin position="11"/>
        <end position="79"/>
    </location>
</feature>
<keyword evidence="3" id="KW-0805">Transcription regulation</keyword>
<evidence type="ECO:0000256" key="5">
    <source>
        <dbReference type="ARBA" id="ARBA00023163"/>
    </source>
</evidence>
<dbReference type="InterPro" id="IPR036390">
    <property type="entry name" value="WH_DNA-bd_sf"/>
</dbReference>
<keyword evidence="7" id="KW-0032">Aminotransferase</keyword>
<dbReference type="InterPro" id="IPR036388">
    <property type="entry name" value="WH-like_DNA-bd_sf"/>
</dbReference>
<evidence type="ECO:0000313" key="8">
    <source>
        <dbReference type="Proteomes" id="UP001499979"/>
    </source>
</evidence>
<dbReference type="RefSeq" id="WP_343905488.1">
    <property type="nucleotide sequence ID" value="NZ_BAAAJE010000002.1"/>
</dbReference>
<dbReference type="GO" id="GO:0008483">
    <property type="term" value="F:transaminase activity"/>
    <property type="evidence" value="ECO:0007669"/>
    <property type="project" value="UniProtKB-KW"/>
</dbReference>
<organism evidence="7 8">
    <name type="scientific">Nocardioides aquiterrae</name>
    <dbReference type="NCBI Taxonomy" id="203799"/>
    <lineage>
        <taxon>Bacteria</taxon>
        <taxon>Bacillati</taxon>
        <taxon>Actinomycetota</taxon>
        <taxon>Actinomycetes</taxon>
        <taxon>Propionibacteriales</taxon>
        <taxon>Nocardioidaceae</taxon>
        <taxon>Nocardioides</taxon>
    </lineage>
</organism>
<dbReference type="CDD" id="cd00609">
    <property type="entry name" value="AAT_like"/>
    <property type="match status" value="1"/>
</dbReference>
<sequence length="479" mass="50846">MDLPVDLDARGDRTGAIYRALLDAIRSGRLGVGDRLPPTRALAQDLGVARNTVATAYERLVAEGFLEARVGDGTYVAGLAAPAPAPRHPGALDPRPGWTFRPLPVSGESAPPPYDFRAGIPDAGLFPFDTWRRLVAAELRGGAHHPGTYAGPAGHPELRAAIARYLSLGRGVAADSDDVVVTHGTQQALDLVARVLLEPGDVVAVEDPGYPFARELFASYGARVVPVRVDGDGLVVAEVPERARLVFTTPSHQFPLGPPLSLARRQALLELANRASVAIVEDDYDSEFRFTERPLETLHALDRHGRVIYVGTFSKSLIPALRSGYLVAPRSLRDALLGARQLADGYGAPAEQVALARFVSDGLLGRHLRRAHKAYAERRALVLEGIERLLPQLEVVPSAAGLHVTALFREPTDDAAVVAATAGAGVAVEALSSYAAGAPVSGLVFGYGAARTDAVTPGLERLARLLGRGTATPPRRARR</sequence>
<keyword evidence="4" id="KW-0238">DNA-binding</keyword>
<dbReference type="SUPFAM" id="SSF46785">
    <property type="entry name" value="Winged helix' DNA-binding domain"/>
    <property type="match status" value="1"/>
</dbReference>
<dbReference type="CDD" id="cd07377">
    <property type="entry name" value="WHTH_GntR"/>
    <property type="match status" value="1"/>
</dbReference>
<gene>
    <name evidence="7" type="ORF">GCM10009606_05800</name>
</gene>
<comment type="similarity">
    <text evidence="1">In the C-terminal section; belongs to the class-I pyridoxal-phosphate-dependent aminotransferase family.</text>
</comment>
<reference evidence="8" key="1">
    <citation type="journal article" date="2019" name="Int. J. Syst. Evol. Microbiol.">
        <title>The Global Catalogue of Microorganisms (GCM) 10K type strain sequencing project: providing services to taxonomists for standard genome sequencing and annotation.</title>
        <authorList>
            <consortium name="The Broad Institute Genomics Platform"/>
            <consortium name="The Broad Institute Genome Sequencing Center for Infectious Disease"/>
            <person name="Wu L."/>
            <person name="Ma J."/>
        </authorList>
    </citation>
    <scope>NUCLEOTIDE SEQUENCE [LARGE SCALE GENOMIC DNA]</scope>
    <source>
        <strain evidence="8">JCM 11813</strain>
    </source>
</reference>
<dbReference type="PROSITE" id="PS50949">
    <property type="entry name" value="HTH_GNTR"/>
    <property type="match status" value="1"/>
</dbReference>
<dbReference type="InterPro" id="IPR015421">
    <property type="entry name" value="PyrdxlP-dep_Trfase_major"/>
</dbReference>
<evidence type="ECO:0000256" key="2">
    <source>
        <dbReference type="ARBA" id="ARBA00022898"/>
    </source>
</evidence>
<evidence type="ECO:0000256" key="4">
    <source>
        <dbReference type="ARBA" id="ARBA00023125"/>
    </source>
</evidence>
<dbReference type="InterPro" id="IPR015424">
    <property type="entry name" value="PyrdxlP-dep_Trfase"/>
</dbReference>
<protein>
    <submittedName>
        <fullName evidence="7">PLP-dependent aminotransferase family protein</fullName>
    </submittedName>
</protein>
<evidence type="ECO:0000313" key="7">
    <source>
        <dbReference type="EMBL" id="GAA1128895.1"/>
    </source>
</evidence>
<dbReference type="PANTHER" id="PTHR46577:SF1">
    <property type="entry name" value="HTH-TYPE TRANSCRIPTIONAL REGULATORY PROTEIN GABR"/>
    <property type="match status" value="1"/>
</dbReference>
<dbReference type="Pfam" id="PF00392">
    <property type="entry name" value="GntR"/>
    <property type="match status" value="1"/>
</dbReference>
<proteinExistence type="inferred from homology"/>
<dbReference type="Proteomes" id="UP001499979">
    <property type="component" value="Unassembled WGS sequence"/>
</dbReference>
<dbReference type="EMBL" id="BAAAJE010000002">
    <property type="protein sequence ID" value="GAA1128895.1"/>
    <property type="molecule type" value="Genomic_DNA"/>
</dbReference>
<dbReference type="InterPro" id="IPR000524">
    <property type="entry name" value="Tscrpt_reg_HTH_GntR"/>
</dbReference>
<dbReference type="PANTHER" id="PTHR46577">
    <property type="entry name" value="HTH-TYPE TRANSCRIPTIONAL REGULATORY PROTEIN GABR"/>
    <property type="match status" value="1"/>
</dbReference>
<keyword evidence="2" id="KW-0663">Pyridoxal phosphate</keyword>
<accession>A0ABP4EVB5</accession>
<name>A0ABP4EVB5_9ACTN</name>
<dbReference type="Gene3D" id="3.40.640.10">
    <property type="entry name" value="Type I PLP-dependent aspartate aminotransferase-like (Major domain)"/>
    <property type="match status" value="1"/>
</dbReference>